<evidence type="ECO:0000313" key="2">
    <source>
        <dbReference type="Proteomes" id="UP000325440"/>
    </source>
</evidence>
<dbReference type="PANTHER" id="PTHR45749:SF21">
    <property type="entry name" value="DUF4371 DOMAIN-CONTAINING PROTEIN"/>
    <property type="match status" value="1"/>
</dbReference>
<protein>
    <submittedName>
        <fullName evidence="1">Uncharacterized protein</fullName>
    </submittedName>
</protein>
<reference evidence="1 2" key="1">
    <citation type="submission" date="2019-08" db="EMBL/GenBank/DDBJ databases">
        <authorList>
            <person name="Alioto T."/>
            <person name="Alioto T."/>
            <person name="Gomez Garrido J."/>
        </authorList>
    </citation>
    <scope>NUCLEOTIDE SEQUENCE [LARGE SCALE GENOMIC DNA]</scope>
</reference>
<name>A0A5E4N8G2_9HEMI</name>
<dbReference type="EMBL" id="CABPRJ010001901">
    <property type="protein sequence ID" value="VVC40175.1"/>
    <property type="molecule type" value="Genomic_DNA"/>
</dbReference>
<sequence length="104" mass="11954">MKIRMNLTRSFKQEQMSLCIRYVDEDLKVVYERFIEFIDVSSERGSENLTKVIINSIKQNNLHKIPLIVQLYDGAGVMSRSLSGVQNQSPKIILLSGVYTLFNV</sequence>
<evidence type="ECO:0000313" key="1">
    <source>
        <dbReference type="EMBL" id="VVC40175.1"/>
    </source>
</evidence>
<accession>A0A5E4N8G2</accession>
<dbReference type="AlphaFoldDB" id="A0A5E4N8G2"/>
<dbReference type="Proteomes" id="UP000325440">
    <property type="component" value="Unassembled WGS sequence"/>
</dbReference>
<dbReference type="OrthoDB" id="6614514at2759"/>
<proteinExistence type="predicted"/>
<dbReference type="PANTHER" id="PTHR45749">
    <property type="match status" value="1"/>
</dbReference>
<gene>
    <name evidence="1" type="ORF">CINCED_3A017168</name>
</gene>
<keyword evidence="2" id="KW-1185">Reference proteome</keyword>
<organism evidence="1 2">
    <name type="scientific">Cinara cedri</name>
    <dbReference type="NCBI Taxonomy" id="506608"/>
    <lineage>
        <taxon>Eukaryota</taxon>
        <taxon>Metazoa</taxon>
        <taxon>Ecdysozoa</taxon>
        <taxon>Arthropoda</taxon>
        <taxon>Hexapoda</taxon>
        <taxon>Insecta</taxon>
        <taxon>Pterygota</taxon>
        <taxon>Neoptera</taxon>
        <taxon>Paraneoptera</taxon>
        <taxon>Hemiptera</taxon>
        <taxon>Sternorrhyncha</taxon>
        <taxon>Aphidomorpha</taxon>
        <taxon>Aphidoidea</taxon>
        <taxon>Aphididae</taxon>
        <taxon>Lachninae</taxon>
        <taxon>Cinara</taxon>
    </lineage>
</organism>